<reference evidence="1 2" key="1">
    <citation type="submission" date="2013-04" db="EMBL/GenBank/DDBJ databases">
        <title>The Genome Sequence of Parabacteroides goldsteinii DSM 19448.</title>
        <authorList>
            <consortium name="The Broad Institute Genomics Platform"/>
            <person name="Earl A."/>
            <person name="Ward D."/>
            <person name="Feldgarden M."/>
            <person name="Gevers D."/>
            <person name="Martens E."/>
            <person name="Sakamoto M."/>
            <person name="Benno Y."/>
            <person name="Song Y."/>
            <person name="Liu C."/>
            <person name="Lee J."/>
            <person name="Bolanos M."/>
            <person name="Vaisanen M.L."/>
            <person name="Finegold S.M."/>
            <person name="Walker B."/>
            <person name="Young S."/>
            <person name="Zeng Q."/>
            <person name="Gargeya S."/>
            <person name="Fitzgerald M."/>
            <person name="Haas B."/>
            <person name="Abouelleil A."/>
            <person name="Allen A.W."/>
            <person name="Alvarado L."/>
            <person name="Arachchi H.M."/>
            <person name="Berlin A.M."/>
            <person name="Chapman S.B."/>
            <person name="Gainer-Dewar J."/>
            <person name="Goldberg J."/>
            <person name="Griggs A."/>
            <person name="Gujja S."/>
            <person name="Hansen M."/>
            <person name="Howarth C."/>
            <person name="Imamovic A."/>
            <person name="Ireland A."/>
            <person name="Larimer J."/>
            <person name="McCowan C."/>
            <person name="Murphy C."/>
            <person name="Pearson M."/>
            <person name="Poon T.W."/>
            <person name="Priest M."/>
            <person name="Roberts A."/>
            <person name="Saif S."/>
            <person name="Shea T."/>
            <person name="Sisk P."/>
            <person name="Sykes S."/>
            <person name="Wortman J."/>
            <person name="Nusbaum C."/>
            <person name="Birren B."/>
        </authorList>
    </citation>
    <scope>NUCLEOTIDE SEQUENCE [LARGE SCALE GENOMIC DNA]</scope>
    <source>
        <strain evidence="1 2">DSM 19448</strain>
    </source>
</reference>
<gene>
    <name evidence="1" type="ORF">HMPREF1535_00101</name>
</gene>
<dbReference type="STRING" id="927665.HMPREF1535_00101"/>
<dbReference type="EMBL" id="AQHV01000001">
    <property type="protein sequence ID" value="KKB59829.1"/>
    <property type="molecule type" value="Genomic_DNA"/>
</dbReference>
<dbReference type="RefSeq" id="WP_046144984.1">
    <property type="nucleotide sequence ID" value="NZ_KQ033912.1"/>
</dbReference>
<protein>
    <recommendedName>
        <fullName evidence="3">DUF3843 family protein</fullName>
    </recommendedName>
</protein>
<comment type="caution">
    <text evidence="1">The sequence shown here is derived from an EMBL/GenBank/DDBJ whole genome shotgun (WGS) entry which is preliminary data.</text>
</comment>
<dbReference type="AlphaFoldDB" id="A0A0F5JQ36"/>
<organism evidence="1 2">
    <name type="scientific">Parabacteroides goldsteinii DSM 19448 = WAL 12034</name>
    <dbReference type="NCBI Taxonomy" id="927665"/>
    <lineage>
        <taxon>Bacteria</taxon>
        <taxon>Pseudomonadati</taxon>
        <taxon>Bacteroidota</taxon>
        <taxon>Bacteroidia</taxon>
        <taxon>Bacteroidales</taxon>
        <taxon>Tannerellaceae</taxon>
        <taxon>Parabacteroides</taxon>
    </lineage>
</organism>
<name>A0A0F5JQ36_9BACT</name>
<dbReference type="InterPro" id="IPR024214">
    <property type="entry name" value="DUF3843"/>
</dbReference>
<proteinExistence type="predicted"/>
<sequence>MKNTKIFPKDWLQLHPYKQSGPTDLYYTRIANQIHEMMEQTDLANSFEKEDVIQISMRMAAYFEDVISGLNIWRAFITEYKKQTGNYLPFYTVSDHYYDDEANYEDVRFLLWHYTQQYHGAKKGTFVNPDNPANEETARLIYQLFCKEWTTAPENTKMQALFAPETSYEDPEKQAELLHWFHYNSYLLTDSNVDLSETVKEYWRQNPNDRQNTQAVMVIYDSLAHISRTPLLAYTSPKWLSLIMPETHPDYAAFADKAEKAESFVDPAIKEREESNKAVYDKFTEIADGKLLFYMKSKQDFIDFATQQLKLEESEYTPLADCIEFNKFAVYASPREGLQLLVDGIEFIKDEQNPFYDEKKASDQGLSFFIVKHCSKDLLKALEERGMLADAQTKSLLSPERGKDIIHGNWEFLAKYFIREI</sequence>
<dbReference type="PATRIC" id="fig|927665.4.peg.96"/>
<dbReference type="Proteomes" id="UP000033047">
    <property type="component" value="Unassembled WGS sequence"/>
</dbReference>
<dbReference type="HOGENOM" id="CLU_042006_0_0_10"/>
<evidence type="ECO:0000313" key="2">
    <source>
        <dbReference type="Proteomes" id="UP000033047"/>
    </source>
</evidence>
<evidence type="ECO:0000313" key="1">
    <source>
        <dbReference type="EMBL" id="KKB59829.1"/>
    </source>
</evidence>
<evidence type="ECO:0008006" key="3">
    <source>
        <dbReference type="Google" id="ProtNLM"/>
    </source>
</evidence>
<dbReference type="Pfam" id="PF12954">
    <property type="entry name" value="DUF3843"/>
    <property type="match status" value="1"/>
</dbReference>
<accession>A0A0F5JQ36</accession>